<organism evidence="3 4">
    <name type="scientific">Prevotella micans F0438</name>
    <dbReference type="NCBI Taxonomy" id="883158"/>
    <lineage>
        <taxon>Bacteria</taxon>
        <taxon>Pseudomonadati</taxon>
        <taxon>Bacteroidota</taxon>
        <taxon>Bacteroidia</taxon>
        <taxon>Bacteroidales</taxon>
        <taxon>Prevotellaceae</taxon>
        <taxon>Prevotella</taxon>
    </lineage>
</organism>
<dbReference type="Pfam" id="PF03993">
    <property type="entry name" value="DUF349"/>
    <property type="match status" value="5"/>
</dbReference>
<comment type="caution">
    <text evidence="3">The sequence shown here is derived from an EMBL/GenBank/DDBJ whole genome shotgun (WGS) entry which is preliminary data.</text>
</comment>
<dbReference type="eggNOG" id="COG5107">
    <property type="taxonomic scope" value="Bacteria"/>
</dbReference>
<sequence length="610" mass="72755">MIDSQENLLNQETQEVKPSEEVVVQNSSEENSKDTPQEQQPHPRIFNTKHEVLERIKEIAHDEEIPKKSETEYLKMVFYKLLGAERDAQQKEFIQAGGDPEKFQIRPDIEEEEFKVELSIIRERRQKIVLQQEEEKQKNLERKLAIIEQIKTMATTPEEANQNFQEFKALQQEWKEIKLIPADKVSELWRNYQLYVEQFYDLLNLNREAREYDFRKNLEKKTKLCETAELLTEFNDPVSAFHQLQELHQEYRETGPVEKELREPLWERFKAASTIINRRHMQHFEAIREAEKENLEKKTKLCEQAELIAQKENRKSADWEEHSKEIMALQAEWKNIGTVPRKFNTKIYERFRTTCDEFFKRKSEFYKNLKARFQENVDKKKAIIEQARALSDSTDWKTTAEKLIELQKEWRKIGMVPRKNADKLWEDFREACNKFFDARDANRADTKGEQNENLKRKKEIIEQLKALEQEKPDNAAETLNNLIEEFGKIGHVPFKSKERIYNDYHSIVDQLHKMLNIDASRKRIDDFKGNIKKMAERGVSALNTERSRLMHRFDQLKQDINTYENNLGFLNASSKKGNNLIEDMTRRIERLKSDLEEVKQKIRIIDAENK</sequence>
<dbReference type="AlphaFoldDB" id="H1Q296"/>
<feature type="coiled-coil region" evidence="1">
    <location>
        <begin position="123"/>
        <end position="150"/>
    </location>
</feature>
<dbReference type="Proteomes" id="UP000016023">
    <property type="component" value="Unassembled WGS sequence"/>
</dbReference>
<evidence type="ECO:0000256" key="2">
    <source>
        <dbReference type="SAM" id="MobiDB-lite"/>
    </source>
</evidence>
<evidence type="ECO:0008006" key="5">
    <source>
        <dbReference type="Google" id="ProtNLM"/>
    </source>
</evidence>
<proteinExistence type="predicted"/>
<dbReference type="STRING" id="883158.HMPREF9140_01034"/>
<reference evidence="3 4" key="1">
    <citation type="submission" date="2011-12" db="EMBL/GenBank/DDBJ databases">
        <title>The Genome Sequence of Prevotella micans F0438.</title>
        <authorList>
            <consortium name="The Broad Institute Genome Sequencing Platform"/>
            <person name="Earl A."/>
            <person name="Ward D."/>
            <person name="Feldgarden M."/>
            <person name="Gevers D."/>
            <person name="Izard J."/>
            <person name="Baranova O.V."/>
            <person name="Blanton J.M."/>
            <person name="Wade W.G."/>
            <person name="Dewhirst F.E."/>
            <person name="Young S.K."/>
            <person name="Zeng Q."/>
            <person name="Gargeya S."/>
            <person name="Fitzgerald M."/>
            <person name="Haas B."/>
            <person name="Abouelleil A."/>
            <person name="Alvarado L."/>
            <person name="Arachchi H.M."/>
            <person name="Berlin A."/>
            <person name="Chapman S.B."/>
            <person name="Gearin G."/>
            <person name="Goldberg J."/>
            <person name="Griggs A."/>
            <person name="Gujja S."/>
            <person name="Hansen M."/>
            <person name="Heiman D."/>
            <person name="Howarth C."/>
            <person name="Larimer J."/>
            <person name="Lui A."/>
            <person name="MacDonald P.J.P."/>
            <person name="McCowen C."/>
            <person name="Montmayeur A."/>
            <person name="Murphy C."/>
            <person name="Neiman D."/>
            <person name="Pearson M."/>
            <person name="Priest M."/>
            <person name="Roberts A."/>
            <person name="Saif S."/>
            <person name="Shea T."/>
            <person name="Sisk P."/>
            <person name="Stolte C."/>
            <person name="Sykes S."/>
            <person name="Wortman J."/>
            <person name="Nusbaum C."/>
            <person name="Birren B."/>
        </authorList>
    </citation>
    <scope>NUCLEOTIDE SEQUENCE [LARGE SCALE GENOMIC DNA]</scope>
    <source>
        <strain evidence="3 4">F0438</strain>
    </source>
</reference>
<evidence type="ECO:0000256" key="1">
    <source>
        <dbReference type="SAM" id="Coils"/>
    </source>
</evidence>
<dbReference type="HOGENOM" id="CLU_019817_0_0_10"/>
<name>H1Q296_9BACT</name>
<protein>
    <recommendedName>
        <fullName evidence="5">DUF349 domain-containing protein</fullName>
    </recommendedName>
</protein>
<keyword evidence="4" id="KW-1185">Reference proteome</keyword>
<dbReference type="RefSeq" id="WP_006952262.1">
    <property type="nucleotide sequence ID" value="NZ_JH594522.1"/>
</dbReference>
<dbReference type="InterPro" id="IPR007139">
    <property type="entry name" value="DUF349"/>
</dbReference>
<dbReference type="PATRIC" id="fig|883158.3.peg.1042"/>
<dbReference type="EMBL" id="AGWK01000029">
    <property type="protein sequence ID" value="EHO71166.1"/>
    <property type="molecule type" value="Genomic_DNA"/>
</dbReference>
<evidence type="ECO:0000313" key="4">
    <source>
        <dbReference type="Proteomes" id="UP000016023"/>
    </source>
</evidence>
<gene>
    <name evidence="3" type="ORF">HMPREF9140_01034</name>
</gene>
<feature type="coiled-coil region" evidence="1">
    <location>
        <begin position="517"/>
        <end position="608"/>
    </location>
</feature>
<feature type="compositionally biased region" description="Polar residues" evidence="2">
    <location>
        <begin position="1"/>
        <end position="13"/>
    </location>
</feature>
<accession>H1Q296</accession>
<feature type="region of interest" description="Disordered" evidence="2">
    <location>
        <begin position="1"/>
        <end position="47"/>
    </location>
</feature>
<evidence type="ECO:0000313" key="3">
    <source>
        <dbReference type="EMBL" id="EHO71166.1"/>
    </source>
</evidence>
<feature type="coiled-coil region" evidence="1">
    <location>
        <begin position="288"/>
        <end position="315"/>
    </location>
</feature>
<keyword evidence="1" id="KW-0175">Coiled coil</keyword>